<dbReference type="STRING" id="1003.SAMN04488541_10194"/>
<keyword evidence="1" id="KW-0732">Signal</keyword>
<name>A0A1I2GJ80_9BACT</name>
<sequence>MKNIILVSLIVLCPLLGSTTAFAQCDSELYSNKALKALQAGFTFVKSYKIDGRNGVRKNIEYTCVFSKDTSYMIRMESKDGGPNGIVATLFDSNRQELATSHVNNRFFPGWTYKCKATGIYYLNFSFKDTNSYCGAAVLGFRR</sequence>
<reference evidence="2 3" key="1">
    <citation type="submission" date="2016-10" db="EMBL/GenBank/DDBJ databases">
        <authorList>
            <person name="de Groot N.N."/>
        </authorList>
    </citation>
    <scope>NUCLEOTIDE SEQUENCE [LARGE SCALE GENOMIC DNA]</scope>
    <source>
        <strain>GEY</strain>
        <strain evidence="3">DSM 9560</strain>
    </source>
</reference>
<accession>A0A1I2GJ80</accession>
<evidence type="ECO:0008006" key="4">
    <source>
        <dbReference type="Google" id="ProtNLM"/>
    </source>
</evidence>
<protein>
    <recommendedName>
        <fullName evidence="4">Emp24/gp25L/p24 family/GOLD</fullName>
    </recommendedName>
</protein>
<dbReference type="Proteomes" id="UP000199513">
    <property type="component" value="Unassembled WGS sequence"/>
</dbReference>
<keyword evidence="3" id="KW-1185">Reference proteome</keyword>
<evidence type="ECO:0000313" key="2">
    <source>
        <dbReference type="EMBL" id="SFF17964.1"/>
    </source>
</evidence>
<evidence type="ECO:0000313" key="3">
    <source>
        <dbReference type="Proteomes" id="UP000199513"/>
    </source>
</evidence>
<dbReference type="EMBL" id="FONY01000019">
    <property type="protein sequence ID" value="SFF17964.1"/>
    <property type="molecule type" value="Genomic_DNA"/>
</dbReference>
<feature type="signal peptide" evidence="1">
    <location>
        <begin position="1"/>
        <end position="23"/>
    </location>
</feature>
<proteinExistence type="predicted"/>
<organism evidence="2 3">
    <name type="scientific">Thermoflexibacter ruber</name>
    <dbReference type="NCBI Taxonomy" id="1003"/>
    <lineage>
        <taxon>Bacteria</taxon>
        <taxon>Pseudomonadati</taxon>
        <taxon>Bacteroidota</taxon>
        <taxon>Cytophagia</taxon>
        <taxon>Cytophagales</taxon>
        <taxon>Thermoflexibacteraceae</taxon>
        <taxon>Thermoflexibacter</taxon>
    </lineage>
</organism>
<dbReference type="RefSeq" id="WP_091545313.1">
    <property type="nucleotide sequence ID" value="NZ_FONY01000019.1"/>
</dbReference>
<feature type="chain" id="PRO_5011641186" description="Emp24/gp25L/p24 family/GOLD" evidence="1">
    <location>
        <begin position="24"/>
        <end position="143"/>
    </location>
</feature>
<evidence type="ECO:0000256" key="1">
    <source>
        <dbReference type="SAM" id="SignalP"/>
    </source>
</evidence>
<dbReference type="OrthoDB" id="980937at2"/>
<gene>
    <name evidence="2" type="ORF">SAMN04488541_10194</name>
</gene>
<dbReference type="AlphaFoldDB" id="A0A1I2GJ80"/>